<gene>
    <name evidence="2" type="ORF">R7226_06825</name>
</gene>
<sequence length="105" mass="12025">MALVLPHFSAYYDPTRQTHKLVQELKRDRELRERFKDDEASVLDRYELLPQERAAIEQRDFKTLYELGVHPYLLGQLSRLIHGTVEGAGSSEASVALVRSLKGEA</sequence>
<dbReference type="Gene3D" id="1.10.700.10">
    <property type="entry name" value="Dioxygenase LigAB, LigA subunit"/>
    <property type="match status" value="1"/>
</dbReference>
<dbReference type="EMBL" id="JAWSTH010000011">
    <property type="protein sequence ID" value="MDW5594040.1"/>
    <property type="molecule type" value="Genomic_DNA"/>
</dbReference>
<dbReference type="SUPFAM" id="SSF48076">
    <property type="entry name" value="LigA subunit of an aromatic-ring-opening dioxygenase LigAB"/>
    <property type="match status" value="1"/>
</dbReference>
<reference evidence="3" key="1">
    <citation type="submission" date="2023-07" db="EMBL/GenBank/DDBJ databases">
        <title>Conexibacter stalactiti sp. nov., isolated from stalactites in a lava cave and emended description of the genus Conexibacter.</title>
        <authorList>
            <person name="Lee S.D."/>
        </authorList>
    </citation>
    <scope>NUCLEOTIDE SEQUENCE [LARGE SCALE GENOMIC DNA]</scope>
    <source>
        <strain evidence="3">KCTC 39840</strain>
    </source>
</reference>
<dbReference type="InterPro" id="IPR036622">
    <property type="entry name" value="LigA_sf"/>
</dbReference>
<dbReference type="Pfam" id="PF07746">
    <property type="entry name" value="LigA"/>
    <property type="match status" value="1"/>
</dbReference>
<dbReference type="InterPro" id="IPR011986">
    <property type="entry name" value="Xdiol_dOase_LigA"/>
</dbReference>
<evidence type="ECO:0000313" key="2">
    <source>
        <dbReference type="EMBL" id="MDW5594040.1"/>
    </source>
</evidence>
<feature type="domain" description="Extradiol ring-cleavage dioxygenase LigAB LigA subunit" evidence="1">
    <location>
        <begin position="23"/>
        <end position="87"/>
    </location>
</feature>
<protein>
    <recommendedName>
        <fullName evidence="1">Extradiol ring-cleavage dioxygenase LigAB LigA subunit domain-containing protein</fullName>
    </recommendedName>
</protein>
<evidence type="ECO:0000259" key="1">
    <source>
        <dbReference type="Pfam" id="PF07746"/>
    </source>
</evidence>
<dbReference type="Proteomes" id="UP001284601">
    <property type="component" value="Unassembled WGS sequence"/>
</dbReference>
<accession>A0ABU4HL56</accession>
<dbReference type="RefSeq" id="WP_318596298.1">
    <property type="nucleotide sequence ID" value="NZ_JAWSTH010000011.1"/>
</dbReference>
<evidence type="ECO:0000313" key="3">
    <source>
        <dbReference type="Proteomes" id="UP001284601"/>
    </source>
</evidence>
<keyword evidence="3" id="KW-1185">Reference proteome</keyword>
<comment type="caution">
    <text evidence="2">The sequence shown here is derived from an EMBL/GenBank/DDBJ whole genome shotgun (WGS) entry which is preliminary data.</text>
</comment>
<proteinExistence type="predicted"/>
<name>A0ABU4HL56_9ACTN</name>
<organism evidence="2 3">
    <name type="scientific">Conexibacter stalactiti</name>
    <dbReference type="NCBI Taxonomy" id="1940611"/>
    <lineage>
        <taxon>Bacteria</taxon>
        <taxon>Bacillati</taxon>
        <taxon>Actinomycetota</taxon>
        <taxon>Thermoleophilia</taxon>
        <taxon>Solirubrobacterales</taxon>
        <taxon>Conexibacteraceae</taxon>
        <taxon>Conexibacter</taxon>
    </lineage>
</organism>